<dbReference type="NCBIfam" id="TIGR00011">
    <property type="entry name" value="YbaK_EbsC"/>
    <property type="match status" value="1"/>
</dbReference>
<dbReference type="Gene3D" id="3.90.960.10">
    <property type="entry name" value="YbaK/aminoacyl-tRNA synthetase-associated domain"/>
    <property type="match status" value="1"/>
</dbReference>
<evidence type="ECO:0000256" key="4">
    <source>
        <dbReference type="PIRNR" id="PIRNR006181"/>
    </source>
</evidence>
<dbReference type="GO" id="GO:0016829">
    <property type="term" value="F:lyase activity"/>
    <property type="evidence" value="ECO:0007669"/>
    <property type="project" value="UniProtKB-KW"/>
</dbReference>
<keyword evidence="7" id="KW-1185">Reference proteome</keyword>
<dbReference type="InterPro" id="IPR036754">
    <property type="entry name" value="YbaK/aa-tRNA-synt-asso_dom_sf"/>
</dbReference>
<organism evidence="6 7">
    <name type="scientific">Kineosporia babensis</name>
    <dbReference type="NCBI Taxonomy" id="499548"/>
    <lineage>
        <taxon>Bacteria</taxon>
        <taxon>Bacillati</taxon>
        <taxon>Actinomycetota</taxon>
        <taxon>Actinomycetes</taxon>
        <taxon>Kineosporiales</taxon>
        <taxon>Kineosporiaceae</taxon>
        <taxon>Kineosporia</taxon>
    </lineage>
</organism>
<comment type="similarity">
    <text evidence="1 4">Belongs to the prolyl-tRNA editing family. YbaK/EbsC subfamily.</text>
</comment>
<sequence>MAKKKDAGASTPAVKVLTGAGVEFTTHTFEAEDRSRSSSSPRVSFGAEAASALGVSESRVFKTLMADVDGALWVAVVPVNGQLDLKALAAAASGKKAAMADPTAAERSSGYVVGGISPLGQRKALPTVVDSSALEYPTVFVSGGRRGLDLELAPQDLVRLTRARTAPIGRAN</sequence>
<dbReference type="EC" id="4.2.-.-" evidence="4"/>
<feature type="domain" description="YbaK/aminoacyl-tRNA synthetase-associated" evidence="5">
    <location>
        <begin position="47"/>
        <end position="160"/>
    </location>
</feature>
<dbReference type="GO" id="GO:0006412">
    <property type="term" value="P:translation"/>
    <property type="evidence" value="ECO:0007669"/>
    <property type="project" value="UniProtKB-KW"/>
</dbReference>
<dbReference type="RefSeq" id="WP_231440680.1">
    <property type="nucleotide sequence ID" value="NZ_JAJOMB010000005.1"/>
</dbReference>
<accession>A0A9X1NC98</accession>
<dbReference type="PANTHER" id="PTHR30411:SF0">
    <property type="entry name" value="CYS-TRNA(PRO)_CYS-TRNA(CYS) DEACYLASE YBAK"/>
    <property type="match status" value="1"/>
</dbReference>
<evidence type="ECO:0000313" key="7">
    <source>
        <dbReference type="Proteomes" id="UP001138997"/>
    </source>
</evidence>
<keyword evidence="3 4" id="KW-0456">Lyase</keyword>
<dbReference type="PANTHER" id="PTHR30411">
    <property type="entry name" value="CYTOPLASMIC PROTEIN"/>
    <property type="match status" value="1"/>
</dbReference>
<evidence type="ECO:0000313" key="6">
    <source>
        <dbReference type="EMBL" id="MCD5311465.1"/>
    </source>
</evidence>
<name>A0A9X1NC98_9ACTN</name>
<evidence type="ECO:0000256" key="2">
    <source>
        <dbReference type="ARBA" id="ARBA00022917"/>
    </source>
</evidence>
<dbReference type="CDD" id="cd00002">
    <property type="entry name" value="YbaK_deacylase"/>
    <property type="match status" value="1"/>
</dbReference>
<proteinExistence type="inferred from homology"/>
<protein>
    <recommendedName>
        <fullName evidence="4">Cys-tRNA(Pro)/Cys-tRNA(Cys) deacylase</fullName>
        <ecNumber evidence="4">4.2.-.-</ecNumber>
    </recommendedName>
</protein>
<evidence type="ECO:0000259" key="5">
    <source>
        <dbReference type="Pfam" id="PF04073"/>
    </source>
</evidence>
<dbReference type="GO" id="GO:0002161">
    <property type="term" value="F:aminoacyl-tRNA deacylase activity"/>
    <property type="evidence" value="ECO:0007669"/>
    <property type="project" value="InterPro"/>
</dbReference>
<dbReference type="AlphaFoldDB" id="A0A9X1NC98"/>
<dbReference type="InterPro" id="IPR004369">
    <property type="entry name" value="Prolyl-tRNA_editing_YbaK/EbsC"/>
</dbReference>
<keyword evidence="2 4" id="KW-0648">Protein biosynthesis</keyword>
<comment type="caution">
    <text evidence="6">The sequence shown here is derived from an EMBL/GenBank/DDBJ whole genome shotgun (WGS) entry which is preliminary data.</text>
</comment>
<dbReference type="Proteomes" id="UP001138997">
    <property type="component" value="Unassembled WGS sequence"/>
</dbReference>
<reference evidence="6" key="1">
    <citation type="submission" date="2021-11" db="EMBL/GenBank/DDBJ databases">
        <title>Streptomyces corallinus and Kineosporia corallina sp. nov., two new coral-derived marine actinobacteria.</title>
        <authorList>
            <person name="Buangrab K."/>
            <person name="Sutthacheep M."/>
            <person name="Yeemin T."/>
            <person name="Harunari E."/>
            <person name="Igarashi Y."/>
            <person name="Sripreechasak P."/>
            <person name="Kanchanasin P."/>
            <person name="Tanasupawat S."/>
            <person name="Phongsopitanun W."/>
        </authorList>
    </citation>
    <scope>NUCLEOTIDE SEQUENCE</scope>
    <source>
        <strain evidence="6">JCM 31032</strain>
    </source>
</reference>
<gene>
    <name evidence="6" type="primary">ybaK</name>
    <name evidence="6" type="ORF">LR394_11185</name>
</gene>
<evidence type="ECO:0000256" key="1">
    <source>
        <dbReference type="ARBA" id="ARBA00009798"/>
    </source>
</evidence>
<evidence type="ECO:0000256" key="3">
    <source>
        <dbReference type="ARBA" id="ARBA00023239"/>
    </source>
</evidence>
<dbReference type="SUPFAM" id="SSF55826">
    <property type="entry name" value="YbaK/ProRS associated domain"/>
    <property type="match status" value="1"/>
</dbReference>
<dbReference type="Pfam" id="PF04073">
    <property type="entry name" value="tRNA_edit"/>
    <property type="match status" value="1"/>
</dbReference>
<dbReference type="InterPro" id="IPR007214">
    <property type="entry name" value="YbaK/aa-tRNA-synth-assoc-dom"/>
</dbReference>
<dbReference type="PIRSF" id="PIRSF006181">
    <property type="entry name" value="EbsC_YbaK"/>
    <property type="match status" value="1"/>
</dbReference>
<dbReference type="EMBL" id="JAJOMB010000005">
    <property type="protein sequence ID" value="MCD5311465.1"/>
    <property type="molecule type" value="Genomic_DNA"/>
</dbReference>